<gene>
    <name evidence="2" type="ORF">J2Z69_000200</name>
</gene>
<protein>
    <recommendedName>
        <fullName evidence="4">DUF2157 domain-containing protein</fullName>
    </recommendedName>
</protein>
<reference evidence="2 3" key="1">
    <citation type="submission" date="2021-03" db="EMBL/GenBank/DDBJ databases">
        <title>Genomic Encyclopedia of Type Strains, Phase IV (KMG-IV): sequencing the most valuable type-strain genomes for metagenomic binning, comparative biology and taxonomic classification.</title>
        <authorList>
            <person name="Goeker M."/>
        </authorList>
    </citation>
    <scope>NUCLEOTIDE SEQUENCE [LARGE SCALE GENOMIC DNA]</scope>
    <source>
        <strain evidence="2 3">DSM 26806</strain>
    </source>
</reference>
<proteinExistence type="predicted"/>
<feature type="transmembrane region" description="Helical" evidence="1">
    <location>
        <begin position="137"/>
        <end position="155"/>
    </location>
</feature>
<feature type="transmembrane region" description="Helical" evidence="1">
    <location>
        <begin position="217"/>
        <end position="233"/>
    </location>
</feature>
<dbReference type="RefSeq" id="WP_209858380.1">
    <property type="nucleotide sequence ID" value="NZ_JAGGLD010000001.1"/>
</dbReference>
<evidence type="ECO:0000256" key="1">
    <source>
        <dbReference type="SAM" id="Phobius"/>
    </source>
</evidence>
<organism evidence="2 3">
    <name type="scientific">Paenibacillus shirakamiensis</name>
    <dbReference type="NCBI Taxonomy" id="1265935"/>
    <lineage>
        <taxon>Bacteria</taxon>
        <taxon>Bacillati</taxon>
        <taxon>Bacillota</taxon>
        <taxon>Bacilli</taxon>
        <taxon>Bacillales</taxon>
        <taxon>Paenibacillaceae</taxon>
        <taxon>Paenibacillus</taxon>
    </lineage>
</organism>
<name>A0ABS4JE04_9BACL</name>
<feature type="transmembrane region" description="Helical" evidence="1">
    <location>
        <begin position="248"/>
        <end position="266"/>
    </location>
</feature>
<accession>A0ABS4JE04</accession>
<dbReference type="Proteomes" id="UP001519288">
    <property type="component" value="Unassembled WGS sequence"/>
</dbReference>
<feature type="transmembrane region" description="Helical" evidence="1">
    <location>
        <begin position="60"/>
        <end position="78"/>
    </location>
</feature>
<feature type="transmembrane region" description="Helical" evidence="1">
    <location>
        <begin position="190"/>
        <end position="210"/>
    </location>
</feature>
<feature type="transmembrane region" description="Helical" evidence="1">
    <location>
        <begin position="164"/>
        <end position="184"/>
    </location>
</feature>
<keyword evidence="1" id="KW-0472">Membrane</keyword>
<keyword evidence="1" id="KW-0812">Transmembrane</keyword>
<feature type="transmembrane region" description="Helical" evidence="1">
    <location>
        <begin position="113"/>
        <end position="131"/>
    </location>
</feature>
<evidence type="ECO:0008006" key="4">
    <source>
        <dbReference type="Google" id="ProtNLM"/>
    </source>
</evidence>
<keyword evidence="3" id="KW-1185">Reference proteome</keyword>
<comment type="caution">
    <text evidence="2">The sequence shown here is derived from an EMBL/GenBank/DDBJ whole genome shotgun (WGS) entry which is preliminary data.</text>
</comment>
<sequence length="285" mass="33247">MNSENRVDIILKEIDYWRQNRLLPEHYCDFLQNLYIEQAGTANKNSTFSIQAMKQGNSKVWLLGFLIFSLICGIGFYFSLFPWPLQMATTLLVTSVSYTFAAVKRPRDKRISLFWAFGGNVLLLGLGGWMLQLHQAILPQNVAILILCCGILWWVTGHFLQLEFITYTGLLCFILLYALLLKHLHTDSSWLLLQLYWLPLSGILGWLSWFSHYKIKFMAPVWFAAAITIWFMPELDLRLILQIYPKPFMLWVMVKLALAFVILYVLRKKWMVWISNETVSTTTTN</sequence>
<keyword evidence="1" id="KW-1133">Transmembrane helix</keyword>
<dbReference type="EMBL" id="JAGGLD010000001">
    <property type="protein sequence ID" value="MBP1999181.1"/>
    <property type="molecule type" value="Genomic_DNA"/>
</dbReference>
<feature type="transmembrane region" description="Helical" evidence="1">
    <location>
        <begin position="84"/>
        <end position="101"/>
    </location>
</feature>
<evidence type="ECO:0000313" key="2">
    <source>
        <dbReference type="EMBL" id="MBP1999181.1"/>
    </source>
</evidence>
<evidence type="ECO:0000313" key="3">
    <source>
        <dbReference type="Proteomes" id="UP001519288"/>
    </source>
</evidence>